<feature type="domain" description="Calcineurin-like phosphoesterase" evidence="18">
    <location>
        <begin position="47"/>
        <end position="148"/>
    </location>
</feature>
<dbReference type="GO" id="GO:0030145">
    <property type="term" value="F:manganese ion binding"/>
    <property type="evidence" value="ECO:0007669"/>
    <property type="project" value="TreeGrafter"/>
</dbReference>
<comment type="caution">
    <text evidence="19">The sequence shown here is derived from an EMBL/GenBank/DDBJ whole genome shotgun (WGS) entry which is preliminary data.</text>
</comment>
<proteinExistence type="inferred from homology"/>
<evidence type="ECO:0000256" key="15">
    <source>
        <dbReference type="ARBA" id="ARBA00047894"/>
    </source>
</evidence>
<dbReference type="OMA" id="GHNHAGN"/>
<dbReference type="EMBL" id="JAFIRN010000002">
    <property type="protein sequence ID" value="KAG5854319.1"/>
    <property type="molecule type" value="Genomic_DNA"/>
</dbReference>
<evidence type="ECO:0000256" key="14">
    <source>
        <dbReference type="ARBA" id="ARBA00047636"/>
    </source>
</evidence>
<sequence length="378" mass="43392">MLKFKCTFRNNGVSEGTFLRWWAKSGSLKNRLTRIKKMDETLPPLFTFGVIADIQYADIEDGFNYHHTRKRYYRNSLRLLRRANEKWKGEAVKPSFIIQLGDVIDGYNKKYNASETALKTVVNELDKSAIEVHHVWGNHEFYNFSRDELMISALNSRTTNDTTSTMSEDTTALEDTVESGNVSDTEESYAYHFSPAPHFRVAVLDAYDLSLIGRKEPSVRYYEALEIIQAHNNNDDLNHPPVFDGTERRFVKFNGGFSKCQLDWLDRLLTLSDEKLEKVVVVSHLPVHPYSTDPICLAWNYERVLSILHSHKCVVCFMAGHDHDGGYYRDASGVHHLTFEGVIETPPESDAFGTVYVYEDRMALRGNGRVADRVLLYP</sequence>
<dbReference type="OrthoDB" id="9675250at2759"/>
<organism evidence="19 20">
    <name type="scientific">Anguilla anguilla</name>
    <name type="common">European freshwater eel</name>
    <name type="synonym">Muraena anguilla</name>
    <dbReference type="NCBI Taxonomy" id="7936"/>
    <lineage>
        <taxon>Eukaryota</taxon>
        <taxon>Metazoa</taxon>
        <taxon>Chordata</taxon>
        <taxon>Craniata</taxon>
        <taxon>Vertebrata</taxon>
        <taxon>Euteleostomi</taxon>
        <taxon>Actinopterygii</taxon>
        <taxon>Neopterygii</taxon>
        <taxon>Teleostei</taxon>
        <taxon>Anguilliformes</taxon>
        <taxon>Anguillidae</taxon>
        <taxon>Anguilla</taxon>
    </lineage>
</organism>
<dbReference type="Pfam" id="PF00149">
    <property type="entry name" value="Metallophos"/>
    <property type="match status" value="1"/>
</dbReference>
<keyword evidence="10" id="KW-0862">Zinc</keyword>
<keyword evidence="20" id="KW-1185">Reference proteome</keyword>
<evidence type="ECO:0000256" key="12">
    <source>
        <dbReference type="ARBA" id="ARBA00032579"/>
    </source>
</evidence>
<reference evidence="19" key="1">
    <citation type="submission" date="2021-01" db="EMBL/GenBank/DDBJ databases">
        <title>A chromosome-scale assembly of European eel, Anguilla anguilla.</title>
        <authorList>
            <person name="Henkel C."/>
            <person name="Jong-Raadsen S.A."/>
            <person name="Dufour S."/>
            <person name="Weltzien F.-A."/>
            <person name="Palstra A.P."/>
            <person name="Pelster B."/>
            <person name="Spaink H.P."/>
            <person name="Van Den Thillart G.E."/>
            <person name="Jansen H."/>
            <person name="Zahm M."/>
            <person name="Klopp C."/>
            <person name="Cedric C."/>
            <person name="Louis A."/>
            <person name="Berthelot C."/>
            <person name="Parey E."/>
            <person name="Roest Crollius H."/>
            <person name="Montfort J."/>
            <person name="Robinson-Rechavi M."/>
            <person name="Bucao C."/>
            <person name="Bouchez O."/>
            <person name="Gislard M."/>
            <person name="Lluch J."/>
            <person name="Milhes M."/>
            <person name="Lampietro C."/>
            <person name="Lopez Roques C."/>
            <person name="Donnadieu C."/>
            <person name="Braasch I."/>
            <person name="Desvignes T."/>
            <person name="Postlethwait J."/>
            <person name="Bobe J."/>
            <person name="Guiguen Y."/>
            <person name="Dirks R."/>
        </authorList>
    </citation>
    <scope>NUCLEOTIDE SEQUENCE</scope>
    <source>
        <strain evidence="19">Tag_6206</strain>
        <tissue evidence="19">Liver</tissue>
    </source>
</reference>
<dbReference type="SUPFAM" id="SSF56300">
    <property type="entry name" value="Metallo-dependent phosphatases"/>
    <property type="match status" value="1"/>
</dbReference>
<keyword evidence="9" id="KW-0378">Hydrolase</keyword>
<evidence type="ECO:0000256" key="7">
    <source>
        <dbReference type="ARBA" id="ARBA00016378"/>
    </source>
</evidence>
<evidence type="ECO:0000259" key="18">
    <source>
        <dbReference type="Pfam" id="PF00149"/>
    </source>
</evidence>
<dbReference type="Proteomes" id="UP001044222">
    <property type="component" value="Unassembled WGS sequence"/>
</dbReference>
<comment type="catalytic activity">
    <reaction evidence="13">
        <text>CDP-glycerol + H2O = sn-glycerol 3-phosphate + CMP + 2 H(+)</text>
        <dbReference type="Rhea" id="RHEA:21692"/>
        <dbReference type="ChEBI" id="CHEBI:15377"/>
        <dbReference type="ChEBI" id="CHEBI:15378"/>
        <dbReference type="ChEBI" id="CHEBI:57597"/>
        <dbReference type="ChEBI" id="CHEBI:58311"/>
        <dbReference type="ChEBI" id="CHEBI:60377"/>
        <dbReference type="EC" id="3.6.1.16"/>
    </reaction>
</comment>
<evidence type="ECO:0000256" key="17">
    <source>
        <dbReference type="PROSITE-ProRule" id="PRU00182"/>
    </source>
</evidence>
<evidence type="ECO:0000256" key="8">
    <source>
        <dbReference type="ARBA" id="ARBA00022723"/>
    </source>
</evidence>
<dbReference type="GO" id="GO:0047631">
    <property type="term" value="F:ADP-ribose diphosphatase activity"/>
    <property type="evidence" value="ECO:0007669"/>
    <property type="project" value="UniProtKB-EC"/>
</dbReference>
<dbReference type="InterPro" id="IPR041869">
    <property type="entry name" value="MPP_ADPRM"/>
</dbReference>
<dbReference type="EC" id="3.6.1.16" evidence="4"/>
<evidence type="ECO:0000256" key="5">
    <source>
        <dbReference type="ARBA" id="ARBA00012453"/>
    </source>
</evidence>
<evidence type="ECO:0000256" key="11">
    <source>
        <dbReference type="ARBA" id="ARBA00030848"/>
    </source>
</evidence>
<comment type="catalytic activity">
    <reaction evidence="16">
        <text>ADP-D-ribose + H2O = D-ribose 5-phosphate + AMP + 2 H(+)</text>
        <dbReference type="Rhea" id="RHEA:10412"/>
        <dbReference type="ChEBI" id="CHEBI:15377"/>
        <dbReference type="ChEBI" id="CHEBI:15378"/>
        <dbReference type="ChEBI" id="CHEBI:57967"/>
        <dbReference type="ChEBI" id="CHEBI:78346"/>
        <dbReference type="ChEBI" id="CHEBI:456215"/>
        <dbReference type="EC" id="3.6.1.13"/>
    </reaction>
</comment>
<dbReference type="GO" id="GO:0003723">
    <property type="term" value="F:RNA binding"/>
    <property type="evidence" value="ECO:0007669"/>
    <property type="project" value="UniProtKB-KW"/>
</dbReference>
<keyword evidence="17" id="KW-0694">RNA-binding</keyword>
<dbReference type="Gene3D" id="3.60.21.10">
    <property type="match status" value="1"/>
</dbReference>
<name>A0A9D3MSU1_ANGAN</name>
<dbReference type="GO" id="GO:0008663">
    <property type="term" value="F:2',3'-cyclic-nucleotide 2'-phosphodiesterase activity"/>
    <property type="evidence" value="ECO:0007669"/>
    <property type="project" value="TreeGrafter"/>
</dbReference>
<gene>
    <name evidence="19" type="ORF">ANANG_G00036540</name>
</gene>
<evidence type="ECO:0000256" key="4">
    <source>
        <dbReference type="ARBA" id="ARBA00012443"/>
    </source>
</evidence>
<evidence type="ECO:0000313" key="19">
    <source>
        <dbReference type="EMBL" id="KAG5854319.1"/>
    </source>
</evidence>
<dbReference type="InterPro" id="IPR029052">
    <property type="entry name" value="Metallo-depent_PP-like"/>
</dbReference>
<evidence type="ECO:0000256" key="2">
    <source>
        <dbReference type="ARBA" id="ARBA00006362"/>
    </source>
</evidence>
<protein>
    <recommendedName>
        <fullName evidence="7">Manganese-dependent ADP-ribose/CDP-alcohol diphosphatase</fullName>
        <ecNumber evidence="5">3.6.1.13</ecNumber>
        <ecNumber evidence="4">3.6.1.16</ecNumber>
        <ecNumber evidence="6">3.6.1.53</ecNumber>
    </recommendedName>
    <alternativeName>
        <fullName evidence="12">ADPRibase-Mn</fullName>
    </alternativeName>
    <alternativeName>
        <fullName evidence="11">CDP-choline phosphohydrolase</fullName>
    </alternativeName>
</protein>
<dbReference type="PANTHER" id="PTHR16509">
    <property type="match status" value="1"/>
</dbReference>
<keyword evidence="8" id="KW-0479">Metal-binding</keyword>
<dbReference type="PROSITE" id="PS50889">
    <property type="entry name" value="S4"/>
    <property type="match status" value="1"/>
</dbReference>
<dbReference type="CDD" id="cd07396">
    <property type="entry name" value="MPP_Nbla03831"/>
    <property type="match status" value="1"/>
</dbReference>
<dbReference type="EC" id="3.6.1.13" evidence="5"/>
<comment type="catalytic activity">
    <reaction evidence="15">
        <text>ADP-D-ribose + H2O = D-ribose 5-phosphate + AMP + 2 H(+)</text>
        <dbReference type="Rhea" id="RHEA:10412"/>
        <dbReference type="ChEBI" id="CHEBI:15377"/>
        <dbReference type="ChEBI" id="CHEBI:15378"/>
        <dbReference type="ChEBI" id="CHEBI:57967"/>
        <dbReference type="ChEBI" id="CHEBI:78346"/>
        <dbReference type="ChEBI" id="CHEBI:456215"/>
        <dbReference type="EC" id="3.6.1.53"/>
    </reaction>
</comment>
<comment type="similarity">
    <text evidence="2">Belongs to the ADPRibase-Mn family.</text>
</comment>
<evidence type="ECO:0000313" key="20">
    <source>
        <dbReference type="Proteomes" id="UP001044222"/>
    </source>
</evidence>
<evidence type="ECO:0000256" key="3">
    <source>
        <dbReference type="ARBA" id="ARBA00011245"/>
    </source>
</evidence>
<accession>A0A9D3MSU1</accession>
<evidence type="ECO:0000256" key="16">
    <source>
        <dbReference type="ARBA" id="ARBA00049546"/>
    </source>
</evidence>
<evidence type="ECO:0000256" key="1">
    <source>
        <dbReference type="ARBA" id="ARBA00001946"/>
    </source>
</evidence>
<evidence type="ECO:0000256" key="6">
    <source>
        <dbReference type="ARBA" id="ARBA00012529"/>
    </source>
</evidence>
<dbReference type="AlphaFoldDB" id="A0A9D3MSU1"/>
<dbReference type="InterPro" id="IPR004843">
    <property type="entry name" value="Calcineurin-like_PHP"/>
</dbReference>
<comment type="catalytic activity">
    <reaction evidence="14">
        <text>CDP-choline + H2O = phosphocholine + CMP + 2 H(+)</text>
        <dbReference type="Rhea" id="RHEA:32487"/>
        <dbReference type="ChEBI" id="CHEBI:15377"/>
        <dbReference type="ChEBI" id="CHEBI:15378"/>
        <dbReference type="ChEBI" id="CHEBI:58779"/>
        <dbReference type="ChEBI" id="CHEBI:60377"/>
        <dbReference type="ChEBI" id="CHEBI:295975"/>
        <dbReference type="EC" id="3.6.1.53"/>
    </reaction>
</comment>
<comment type="cofactor">
    <cofactor evidence="1">
        <name>Mg(2+)</name>
        <dbReference type="ChEBI" id="CHEBI:18420"/>
    </cofactor>
</comment>
<dbReference type="EC" id="3.6.1.53" evidence="6"/>
<evidence type="ECO:0000256" key="10">
    <source>
        <dbReference type="ARBA" id="ARBA00022833"/>
    </source>
</evidence>
<evidence type="ECO:0000256" key="9">
    <source>
        <dbReference type="ARBA" id="ARBA00022801"/>
    </source>
</evidence>
<dbReference type="PANTHER" id="PTHR16509:SF1">
    <property type="entry name" value="MANGANESE-DEPENDENT ADP-RIBOSE_CDP-ALCOHOL DIPHOSPHATASE"/>
    <property type="match status" value="1"/>
</dbReference>
<evidence type="ECO:0000256" key="13">
    <source>
        <dbReference type="ARBA" id="ARBA00047486"/>
    </source>
</evidence>
<dbReference type="GO" id="GO:0047734">
    <property type="term" value="F:CDP-glycerol diphosphatase activity"/>
    <property type="evidence" value="ECO:0007669"/>
    <property type="project" value="UniProtKB-EC"/>
</dbReference>
<comment type="subunit">
    <text evidence="3">Monomer.</text>
</comment>